<accession>A0A844SJW4</accession>
<organism evidence="1 2">
    <name type="scientific">Bradyrhizobium pachyrhizi</name>
    <dbReference type="NCBI Taxonomy" id="280333"/>
    <lineage>
        <taxon>Bacteria</taxon>
        <taxon>Pseudomonadati</taxon>
        <taxon>Pseudomonadota</taxon>
        <taxon>Alphaproteobacteria</taxon>
        <taxon>Hyphomicrobiales</taxon>
        <taxon>Nitrobacteraceae</taxon>
        <taxon>Bradyrhizobium</taxon>
    </lineage>
</organism>
<dbReference type="AlphaFoldDB" id="A0A844SJW4"/>
<evidence type="ECO:0000313" key="1">
    <source>
        <dbReference type="EMBL" id="MVT67288.1"/>
    </source>
</evidence>
<dbReference type="RefSeq" id="WP_157345308.1">
    <property type="nucleotide sequence ID" value="NZ_WQNF01000012.1"/>
</dbReference>
<evidence type="ECO:0000313" key="2">
    <source>
        <dbReference type="Proteomes" id="UP000436468"/>
    </source>
</evidence>
<keyword evidence="2" id="KW-1185">Reference proteome</keyword>
<comment type="caution">
    <text evidence="1">The sequence shown here is derived from an EMBL/GenBank/DDBJ whole genome shotgun (WGS) entry which is preliminary data.</text>
</comment>
<name>A0A844SJW4_9BRAD</name>
<dbReference type="Proteomes" id="UP000436468">
    <property type="component" value="Unassembled WGS sequence"/>
</dbReference>
<dbReference type="EMBL" id="WQNF01000012">
    <property type="protein sequence ID" value="MVT67288.1"/>
    <property type="molecule type" value="Genomic_DNA"/>
</dbReference>
<sequence>MNTRKAYSRSIIDAVEVDDRAIRMVGSKDVLQAAIVGKQTTNENLLGFVRKWRTRHDSNV</sequence>
<proteinExistence type="predicted"/>
<protein>
    <submittedName>
        <fullName evidence="1">Uncharacterized protein</fullName>
    </submittedName>
</protein>
<gene>
    <name evidence="1" type="ORF">GPL21_19490</name>
</gene>
<reference evidence="1 2" key="1">
    <citation type="submission" date="2019-12" db="EMBL/GenBank/DDBJ databases">
        <title>Draft genome sequences Bradyrhizobium cajani AMBPC1010, Bradyrhizobium pachyrhizi AMBPC1040 and Bradyrhizobium yuanmingense ALSPC3051, three plant growth promoting strains isolated from nodules of Cajanus cajan L. in Dominican Republic.</title>
        <authorList>
            <person name="Flores-Felix J.D."/>
            <person name="Araujo J."/>
            <person name="Diaz-Alcantara C."/>
            <person name="Gonzalez-Andres F."/>
            <person name="Velazquez E."/>
        </authorList>
    </citation>
    <scope>NUCLEOTIDE SEQUENCE [LARGE SCALE GENOMIC DNA]</scope>
    <source>
        <strain evidence="1 2">1040</strain>
    </source>
</reference>